<dbReference type="Proteomes" id="UP000279307">
    <property type="component" value="Chromosome 12"/>
</dbReference>
<reference evidence="2" key="1">
    <citation type="journal article" date="2018" name="Genome Res.">
        <title>The genomic architecture and molecular evolution of ant odorant receptors.</title>
        <authorList>
            <person name="McKenzie S.K."/>
            <person name="Kronauer D.J.C."/>
        </authorList>
    </citation>
    <scope>NUCLEOTIDE SEQUENCE [LARGE SCALE GENOMIC DNA]</scope>
    <source>
        <strain evidence="2">Clonal line C1</strain>
    </source>
</reference>
<name>A0A3L8D657_OOCBI</name>
<evidence type="ECO:0000256" key="1">
    <source>
        <dbReference type="SAM" id="SignalP"/>
    </source>
</evidence>
<reference evidence="2" key="2">
    <citation type="submission" date="2018-07" db="EMBL/GenBank/DDBJ databases">
        <authorList>
            <person name="Mckenzie S.K."/>
            <person name="Kronauer D.J.C."/>
        </authorList>
    </citation>
    <scope>NUCLEOTIDE SEQUENCE</scope>
    <source>
        <strain evidence="2">Clonal line C1</strain>
    </source>
</reference>
<sequence length="149" mass="17424">MMMESTFFTMFNLNCCIELTYAQLDCLVEKVDAKIAQFSNIASAETKDASNAIRASECFNAHNIDCELLALIFSKPIVTIRVFDEEYRNIYERRSIDSCTIILYDFRHVHGTITNIRRHCEVCKQSTCKCSDKKRQWRMEWVVEDKKGK</sequence>
<dbReference type="EMBL" id="QOIP01000012">
    <property type="protein sequence ID" value="RLU15719.1"/>
    <property type="molecule type" value="Genomic_DNA"/>
</dbReference>
<evidence type="ECO:0000313" key="2">
    <source>
        <dbReference type="EMBL" id="RLU15719.1"/>
    </source>
</evidence>
<proteinExistence type="predicted"/>
<dbReference type="AlphaFoldDB" id="A0A3L8D657"/>
<gene>
    <name evidence="2" type="ORF">DMN91_011474</name>
</gene>
<feature type="chain" id="PRO_5018025528" evidence="1">
    <location>
        <begin position="23"/>
        <end position="149"/>
    </location>
</feature>
<feature type="signal peptide" evidence="1">
    <location>
        <begin position="1"/>
        <end position="22"/>
    </location>
</feature>
<keyword evidence="1" id="KW-0732">Signal</keyword>
<comment type="caution">
    <text evidence="2">The sequence shown here is derived from an EMBL/GenBank/DDBJ whole genome shotgun (WGS) entry which is preliminary data.</text>
</comment>
<organism evidence="2">
    <name type="scientific">Ooceraea biroi</name>
    <name type="common">Clonal raider ant</name>
    <name type="synonym">Cerapachys biroi</name>
    <dbReference type="NCBI Taxonomy" id="2015173"/>
    <lineage>
        <taxon>Eukaryota</taxon>
        <taxon>Metazoa</taxon>
        <taxon>Ecdysozoa</taxon>
        <taxon>Arthropoda</taxon>
        <taxon>Hexapoda</taxon>
        <taxon>Insecta</taxon>
        <taxon>Pterygota</taxon>
        <taxon>Neoptera</taxon>
        <taxon>Endopterygota</taxon>
        <taxon>Hymenoptera</taxon>
        <taxon>Apocrita</taxon>
        <taxon>Aculeata</taxon>
        <taxon>Formicoidea</taxon>
        <taxon>Formicidae</taxon>
        <taxon>Dorylinae</taxon>
        <taxon>Ooceraea</taxon>
    </lineage>
</organism>
<dbReference type="OrthoDB" id="7552645at2759"/>
<accession>A0A3L8D657</accession>
<protein>
    <submittedName>
        <fullName evidence="2">Uncharacterized protein</fullName>
    </submittedName>
</protein>